<organism evidence="1 2">
    <name type="scientific">Gossypium harknessii</name>
    <dbReference type="NCBI Taxonomy" id="34285"/>
    <lineage>
        <taxon>Eukaryota</taxon>
        <taxon>Viridiplantae</taxon>
        <taxon>Streptophyta</taxon>
        <taxon>Embryophyta</taxon>
        <taxon>Tracheophyta</taxon>
        <taxon>Spermatophyta</taxon>
        <taxon>Magnoliopsida</taxon>
        <taxon>eudicotyledons</taxon>
        <taxon>Gunneridae</taxon>
        <taxon>Pentapetalae</taxon>
        <taxon>rosids</taxon>
        <taxon>malvids</taxon>
        <taxon>Malvales</taxon>
        <taxon>Malvaceae</taxon>
        <taxon>Malvoideae</taxon>
        <taxon>Gossypium</taxon>
    </lineage>
</organism>
<dbReference type="Proteomes" id="UP000593560">
    <property type="component" value="Unassembled WGS sequence"/>
</dbReference>
<dbReference type="AlphaFoldDB" id="A0A7J9HG45"/>
<comment type="caution">
    <text evidence="1">The sequence shown here is derived from an EMBL/GenBank/DDBJ whole genome shotgun (WGS) entry which is preliminary data.</text>
</comment>
<keyword evidence="2" id="KW-1185">Reference proteome</keyword>
<protein>
    <submittedName>
        <fullName evidence="1">Uncharacterized protein</fullName>
    </submittedName>
</protein>
<evidence type="ECO:0000313" key="2">
    <source>
        <dbReference type="Proteomes" id="UP000593560"/>
    </source>
</evidence>
<dbReference type="OrthoDB" id="10345735at2759"/>
<sequence length="61" mass="7058">MTVAEELGFQRLVVKLKVIKKARSIEEDRSSIDVISSLRIWVEDLSSIVEVVTEEDRRSLR</sequence>
<accession>A0A7J9HG45</accession>
<dbReference type="EMBL" id="JABFAD010000009">
    <property type="protein sequence ID" value="MBA0808722.1"/>
    <property type="molecule type" value="Genomic_DNA"/>
</dbReference>
<evidence type="ECO:0000313" key="1">
    <source>
        <dbReference type="EMBL" id="MBA0808722.1"/>
    </source>
</evidence>
<reference evidence="1 2" key="1">
    <citation type="journal article" date="2019" name="Genome Biol. Evol.">
        <title>Insights into the evolution of the New World diploid cottons (Gossypium, subgenus Houzingenia) based on genome sequencing.</title>
        <authorList>
            <person name="Grover C.E."/>
            <person name="Arick M.A. 2nd"/>
            <person name="Thrash A."/>
            <person name="Conover J.L."/>
            <person name="Sanders W.S."/>
            <person name="Peterson D.G."/>
            <person name="Frelichowski J.E."/>
            <person name="Scheffler J.A."/>
            <person name="Scheffler B.E."/>
            <person name="Wendel J.F."/>
        </authorList>
    </citation>
    <scope>NUCLEOTIDE SEQUENCE [LARGE SCALE GENOMIC DNA]</scope>
    <source>
        <strain evidence="1">0</strain>
        <tissue evidence="1">Leaf</tissue>
    </source>
</reference>
<gene>
    <name evidence="1" type="ORF">Gohar_024437</name>
</gene>
<name>A0A7J9HG45_9ROSI</name>
<proteinExistence type="predicted"/>